<dbReference type="Proteomes" id="UP000198535">
    <property type="component" value="Unassembled WGS sequence"/>
</dbReference>
<evidence type="ECO:0000313" key="3">
    <source>
        <dbReference type="Proteomes" id="UP000198535"/>
    </source>
</evidence>
<dbReference type="OrthoDB" id="359387at2157"/>
<proteinExistence type="predicted"/>
<protein>
    <submittedName>
        <fullName evidence="2">GTPase, G3E family</fullName>
    </submittedName>
</protein>
<dbReference type="EMBL" id="FOUJ01000001">
    <property type="protein sequence ID" value="SFM18312.1"/>
    <property type="molecule type" value="Genomic_DNA"/>
</dbReference>
<dbReference type="RefSeq" id="WP_091932000.1">
    <property type="nucleotide sequence ID" value="NZ_FOUJ01000001.1"/>
</dbReference>
<evidence type="ECO:0000313" key="2">
    <source>
        <dbReference type="EMBL" id="SFM18312.1"/>
    </source>
</evidence>
<dbReference type="InterPro" id="IPR027417">
    <property type="entry name" value="P-loop_NTPase"/>
</dbReference>
<accession>A0A1I4NS07</accession>
<dbReference type="InterPro" id="IPR003495">
    <property type="entry name" value="CobW/HypB/UreG_nucleotide-bd"/>
</dbReference>
<dbReference type="PANTHER" id="PTHR13748">
    <property type="entry name" value="COBW-RELATED"/>
    <property type="match status" value="1"/>
</dbReference>
<keyword evidence="3" id="KW-1185">Reference proteome</keyword>
<organism evidence="2 3">
    <name type="scientific">Methanolobus profundi</name>
    <dbReference type="NCBI Taxonomy" id="487685"/>
    <lineage>
        <taxon>Archaea</taxon>
        <taxon>Methanobacteriati</taxon>
        <taxon>Methanobacteriota</taxon>
        <taxon>Stenosarchaea group</taxon>
        <taxon>Methanomicrobia</taxon>
        <taxon>Methanosarcinales</taxon>
        <taxon>Methanosarcinaceae</taxon>
        <taxon>Methanolobus</taxon>
    </lineage>
</organism>
<sequence>MKIVIISGFLGSGKTTSVIRIGKYLQSKGLSVSVLVNDIGDVGVDGHVISENGLRSKEIPRGCICCTLKYALEGNIALVQAQYDPDILLIEPTGVAFPLRIKEQIEMIDLGPEVTMGPIIGMIDGSKFEDLMQHSGDAITKQIGNADIILLNKKDLLSTSKLSEFETAIKEINPDAEFHSLSLKWDDGSFAVFADSFFRDLKEDVHSFGMDHDAAGSAGTDGSVQCDPCTSETDEFNHFNVSSYADSYSINSSTELGHLTHLALDLIGSIKKRVMELNPRFLGHLKMFLHTGSVSFKISVTSYQDQPEIEYLSIGANEGGKMTVFAAVTDITRDDIADIIDDAVSSRSGQFGIIV</sequence>
<feature type="domain" description="CobW/HypB/UreG nucleotide-binding" evidence="1">
    <location>
        <begin position="3"/>
        <end position="179"/>
    </location>
</feature>
<dbReference type="Gene3D" id="3.40.50.300">
    <property type="entry name" value="P-loop containing nucleotide triphosphate hydrolases"/>
    <property type="match status" value="1"/>
</dbReference>
<dbReference type="STRING" id="487685.SAMN04488696_0230"/>
<gene>
    <name evidence="2" type="ORF">SAMN04488696_0230</name>
</gene>
<dbReference type="SUPFAM" id="SSF52540">
    <property type="entry name" value="P-loop containing nucleoside triphosphate hydrolases"/>
    <property type="match status" value="1"/>
</dbReference>
<name>A0A1I4NS07_9EURY</name>
<dbReference type="InterPro" id="IPR051316">
    <property type="entry name" value="Zinc-reg_GTPase_activator"/>
</dbReference>
<dbReference type="PANTHER" id="PTHR13748:SF62">
    <property type="entry name" value="COBW DOMAIN-CONTAINING PROTEIN"/>
    <property type="match status" value="1"/>
</dbReference>
<evidence type="ECO:0000259" key="1">
    <source>
        <dbReference type="Pfam" id="PF02492"/>
    </source>
</evidence>
<reference evidence="3" key="1">
    <citation type="submission" date="2016-10" db="EMBL/GenBank/DDBJ databases">
        <authorList>
            <person name="Varghese N."/>
            <person name="Submissions S."/>
        </authorList>
    </citation>
    <scope>NUCLEOTIDE SEQUENCE [LARGE SCALE GENOMIC DNA]</scope>
    <source>
        <strain evidence="3">Mob M</strain>
    </source>
</reference>
<dbReference type="Pfam" id="PF02492">
    <property type="entry name" value="cobW"/>
    <property type="match status" value="1"/>
</dbReference>
<dbReference type="AlphaFoldDB" id="A0A1I4NS07"/>
<dbReference type="GO" id="GO:0005737">
    <property type="term" value="C:cytoplasm"/>
    <property type="evidence" value="ECO:0007669"/>
    <property type="project" value="TreeGrafter"/>
</dbReference>